<name>E0IAJ6_9BACL</name>
<dbReference type="STRING" id="717606.PaecuDRAFT_2836"/>
<dbReference type="RefSeq" id="WP_006038826.1">
    <property type="nucleotide sequence ID" value="NZ_AEDD01000007.1"/>
</dbReference>
<dbReference type="InterPro" id="IPR008863">
    <property type="entry name" value="Toxic_anion-R_TelA"/>
</dbReference>
<comment type="similarity">
    <text evidence="1">Belongs to the TelA family.</text>
</comment>
<keyword evidence="3" id="KW-1185">Reference proteome</keyword>
<proteinExistence type="inferred from homology"/>
<accession>E0IAJ6</accession>
<evidence type="ECO:0000313" key="3">
    <source>
        <dbReference type="Proteomes" id="UP000005387"/>
    </source>
</evidence>
<dbReference type="Pfam" id="PF05816">
    <property type="entry name" value="TelA"/>
    <property type="match status" value="1"/>
</dbReference>
<dbReference type="eggNOG" id="COG3853">
    <property type="taxonomic scope" value="Bacteria"/>
</dbReference>
<dbReference type="EMBL" id="AEDD01000007">
    <property type="protein sequence ID" value="EFM10400.1"/>
    <property type="molecule type" value="Genomic_DNA"/>
</dbReference>
<evidence type="ECO:0000313" key="2">
    <source>
        <dbReference type="EMBL" id="EFM10400.1"/>
    </source>
</evidence>
<reference evidence="2 3" key="1">
    <citation type="submission" date="2010-07" db="EMBL/GenBank/DDBJ databases">
        <title>The draft genome of Paenibacillus curdlanolyticus YK9.</title>
        <authorList>
            <consortium name="US DOE Joint Genome Institute (JGI-PGF)"/>
            <person name="Lucas S."/>
            <person name="Copeland A."/>
            <person name="Lapidus A."/>
            <person name="Cheng J.-F."/>
            <person name="Bruce D."/>
            <person name="Goodwin L."/>
            <person name="Pitluck S."/>
            <person name="Land M.L."/>
            <person name="Hauser L."/>
            <person name="Chang Y.-J."/>
            <person name="Jeffries C."/>
            <person name="Anderson I.J."/>
            <person name="Johnson E."/>
            <person name="Loganathan U."/>
            <person name="Mulhopadhyay B."/>
            <person name="Kyrpides N."/>
            <person name="Woyke T.J."/>
        </authorList>
    </citation>
    <scope>NUCLEOTIDE SEQUENCE [LARGE SCALE GENOMIC DNA]</scope>
    <source>
        <strain evidence="2 3">YK9</strain>
    </source>
</reference>
<gene>
    <name evidence="2" type="ORF">PaecuDRAFT_2836</name>
</gene>
<sequence>MSTQLVQLKQEDEQKVVQEASRLIGQVAQTDSVQLDTLMDEIGKLGIKTQEKAGQTLKLLDRPVNDLMNGSRSEVSNMILKLRSECETLQQSKNVGFLGKMLRKSPLKNYVYKYQTVKTNVDAIINGLRDGKDTLEESIVNMRQLKRSSLEEIYSLQTKITFGDKLKELFETEIANPDNAGRKAQLERGLRKVVTRIQSMTEMIMLYNQAIAATDIINDNNDKLIDSVNNAIDKTSNLITVSAMIALALNDQEKVISAVDATNKTIENQFQENARLLRQTTEKTNELLAKPSMSMEAVNRAIGDLMAAIDMSEQSNRRIIDSCNDYTSKMTSINAQLANRLGHGSDAASAPALKSGVPAENEISSLLS</sequence>
<dbReference type="PANTHER" id="PTHR38432">
    <property type="entry name" value="TELA-LIKE PROTEIN SAOUHSC_01408"/>
    <property type="match status" value="1"/>
</dbReference>
<protein>
    <submittedName>
        <fullName evidence="2">Toxic anion resistance family protein</fullName>
    </submittedName>
</protein>
<dbReference type="OrthoDB" id="2958429at2"/>
<dbReference type="PANTHER" id="PTHR38432:SF1">
    <property type="entry name" value="TELA-LIKE PROTEIN SAOUHSC_01408"/>
    <property type="match status" value="1"/>
</dbReference>
<dbReference type="Proteomes" id="UP000005387">
    <property type="component" value="Unassembled WGS sequence"/>
</dbReference>
<organism evidence="2 3">
    <name type="scientific">Paenibacillus curdlanolyticus YK9</name>
    <dbReference type="NCBI Taxonomy" id="717606"/>
    <lineage>
        <taxon>Bacteria</taxon>
        <taxon>Bacillati</taxon>
        <taxon>Bacillota</taxon>
        <taxon>Bacilli</taxon>
        <taxon>Bacillales</taxon>
        <taxon>Paenibacillaceae</taxon>
        <taxon>Paenibacillus</taxon>
    </lineage>
</organism>
<dbReference type="AlphaFoldDB" id="E0IAJ6"/>
<evidence type="ECO:0000256" key="1">
    <source>
        <dbReference type="ARBA" id="ARBA00005541"/>
    </source>
</evidence>